<dbReference type="Proteomes" id="UP000800094">
    <property type="component" value="Unassembled WGS sequence"/>
</dbReference>
<evidence type="ECO:0000313" key="2">
    <source>
        <dbReference type="EMBL" id="KAF2254403.1"/>
    </source>
</evidence>
<dbReference type="OrthoDB" id="3932216at2759"/>
<dbReference type="AlphaFoldDB" id="A0A6A6IYZ6"/>
<dbReference type="EMBL" id="ML987190">
    <property type="protein sequence ID" value="KAF2254403.1"/>
    <property type="molecule type" value="Genomic_DNA"/>
</dbReference>
<gene>
    <name evidence="2" type="ORF">BU26DRAFT_537225</name>
</gene>
<accession>A0A6A6IYZ6</accession>
<name>A0A6A6IYZ6_9PLEO</name>
<dbReference type="GeneID" id="54584728"/>
<sequence length="280" mass="32355">MDTRDTPPYSAPTTPEQSKTANFVAQSTASTPESISSATLNTTPHIPKNLTQDMVEADPRLKRLQQDLLVLTSFNDNSTIHWRPSWFQQEPFSSRVWTLHNPPHVVTEELPRRPATRQVMTRRMRRPGDRPPLYMRSQVQWERYCDMYGVPHDFLCEDQIRLLRLGLPRSRDGRLCEPLSYPLYPEPQPLNQGDYVLDVRNYGGLPPKFRSVDPEFGEYGECVVVLSDGSLRVEQRAGRCVARDQGAGRRWSYLPWTEAQEVSCRPMTLKLRLWNSVKVE</sequence>
<protein>
    <submittedName>
        <fullName evidence="2">Uncharacterized protein</fullName>
    </submittedName>
</protein>
<evidence type="ECO:0000313" key="3">
    <source>
        <dbReference type="Proteomes" id="UP000800094"/>
    </source>
</evidence>
<keyword evidence="3" id="KW-1185">Reference proteome</keyword>
<dbReference type="RefSeq" id="XP_033689407.1">
    <property type="nucleotide sequence ID" value="XM_033831398.1"/>
</dbReference>
<proteinExistence type="predicted"/>
<feature type="compositionally biased region" description="Polar residues" evidence="1">
    <location>
        <begin position="11"/>
        <end position="46"/>
    </location>
</feature>
<feature type="region of interest" description="Disordered" evidence="1">
    <location>
        <begin position="1"/>
        <end position="46"/>
    </location>
</feature>
<reference evidence="2" key="1">
    <citation type="journal article" date="2020" name="Stud. Mycol.">
        <title>101 Dothideomycetes genomes: a test case for predicting lifestyles and emergence of pathogens.</title>
        <authorList>
            <person name="Haridas S."/>
            <person name="Albert R."/>
            <person name="Binder M."/>
            <person name="Bloem J."/>
            <person name="Labutti K."/>
            <person name="Salamov A."/>
            <person name="Andreopoulos B."/>
            <person name="Baker S."/>
            <person name="Barry K."/>
            <person name="Bills G."/>
            <person name="Bluhm B."/>
            <person name="Cannon C."/>
            <person name="Castanera R."/>
            <person name="Culley D."/>
            <person name="Daum C."/>
            <person name="Ezra D."/>
            <person name="Gonzalez J."/>
            <person name="Henrissat B."/>
            <person name="Kuo A."/>
            <person name="Liang C."/>
            <person name="Lipzen A."/>
            <person name="Lutzoni F."/>
            <person name="Magnuson J."/>
            <person name="Mondo S."/>
            <person name="Nolan M."/>
            <person name="Ohm R."/>
            <person name="Pangilinan J."/>
            <person name="Park H.-J."/>
            <person name="Ramirez L."/>
            <person name="Alfaro M."/>
            <person name="Sun H."/>
            <person name="Tritt A."/>
            <person name="Yoshinaga Y."/>
            <person name="Zwiers L.-H."/>
            <person name="Turgeon B."/>
            <person name="Goodwin S."/>
            <person name="Spatafora J."/>
            <person name="Crous P."/>
            <person name="Grigoriev I."/>
        </authorList>
    </citation>
    <scope>NUCLEOTIDE SEQUENCE</scope>
    <source>
        <strain evidence="2">CBS 122368</strain>
    </source>
</reference>
<organism evidence="2 3">
    <name type="scientific">Trematosphaeria pertusa</name>
    <dbReference type="NCBI Taxonomy" id="390896"/>
    <lineage>
        <taxon>Eukaryota</taxon>
        <taxon>Fungi</taxon>
        <taxon>Dikarya</taxon>
        <taxon>Ascomycota</taxon>
        <taxon>Pezizomycotina</taxon>
        <taxon>Dothideomycetes</taxon>
        <taxon>Pleosporomycetidae</taxon>
        <taxon>Pleosporales</taxon>
        <taxon>Massarineae</taxon>
        <taxon>Trematosphaeriaceae</taxon>
        <taxon>Trematosphaeria</taxon>
    </lineage>
</organism>
<evidence type="ECO:0000256" key="1">
    <source>
        <dbReference type="SAM" id="MobiDB-lite"/>
    </source>
</evidence>